<organism evidence="2 3">
    <name type="scientific">Paenibacillus campinasensis</name>
    <dbReference type="NCBI Taxonomy" id="66347"/>
    <lineage>
        <taxon>Bacteria</taxon>
        <taxon>Bacillati</taxon>
        <taxon>Bacillota</taxon>
        <taxon>Bacilli</taxon>
        <taxon>Bacillales</taxon>
        <taxon>Paenibacillaceae</taxon>
        <taxon>Paenibacillus</taxon>
    </lineage>
</organism>
<dbReference type="PANTHER" id="PTHR38454:SF1">
    <property type="entry name" value="INTEGRAL MEMBRANE PROTEIN"/>
    <property type="match status" value="1"/>
</dbReference>
<name>A0A268EFK6_9BACL</name>
<feature type="transmembrane region" description="Helical" evidence="1">
    <location>
        <begin position="328"/>
        <end position="345"/>
    </location>
</feature>
<evidence type="ECO:0000256" key="1">
    <source>
        <dbReference type="SAM" id="Phobius"/>
    </source>
</evidence>
<feature type="transmembrane region" description="Helical" evidence="1">
    <location>
        <begin position="180"/>
        <end position="196"/>
    </location>
</feature>
<feature type="transmembrane region" description="Helical" evidence="1">
    <location>
        <begin position="365"/>
        <end position="385"/>
    </location>
</feature>
<dbReference type="AlphaFoldDB" id="A0A268EFK6"/>
<dbReference type="Proteomes" id="UP000215596">
    <property type="component" value="Unassembled WGS sequence"/>
</dbReference>
<feature type="transmembrane region" description="Helical" evidence="1">
    <location>
        <begin position="452"/>
        <end position="470"/>
    </location>
</feature>
<feature type="transmembrane region" description="Helical" evidence="1">
    <location>
        <begin position="232"/>
        <end position="251"/>
    </location>
</feature>
<feature type="transmembrane region" description="Helical" evidence="1">
    <location>
        <begin position="392"/>
        <end position="412"/>
    </location>
</feature>
<feature type="transmembrane region" description="Helical" evidence="1">
    <location>
        <begin position="110"/>
        <end position="128"/>
    </location>
</feature>
<dbReference type="PANTHER" id="PTHR38454">
    <property type="entry name" value="INTEGRAL MEMBRANE PROTEIN-RELATED"/>
    <property type="match status" value="1"/>
</dbReference>
<evidence type="ECO:0000313" key="2">
    <source>
        <dbReference type="EMBL" id="PAD71893.1"/>
    </source>
</evidence>
<keyword evidence="1" id="KW-0472">Membrane</keyword>
<evidence type="ECO:0000313" key="3">
    <source>
        <dbReference type="Proteomes" id="UP000215596"/>
    </source>
</evidence>
<gene>
    <name evidence="2" type="ORF">CHH67_23795</name>
</gene>
<proteinExistence type="predicted"/>
<dbReference type="EMBL" id="NPBY01000087">
    <property type="protein sequence ID" value="PAD71893.1"/>
    <property type="molecule type" value="Genomic_DNA"/>
</dbReference>
<feature type="transmembrane region" description="Helical" evidence="1">
    <location>
        <begin position="424"/>
        <end position="445"/>
    </location>
</feature>
<sequence length="510" mass="57661">LFFILVCIFFSKIFVGQVYSPTNLLYSMPPWNTVYSSVVTSGSLLSDPIDSYLPSMNIFKDSIMHGKLPLWTSDNSMGVPIVVESIGFLFSPNTLIYLVFPLEYASNIDLMLRVFISLVGMFFFLYKLKINVTAARLGAIIFSFSLPMIVWLNWPHIWVSCLAPWLFLSVQNIYESNRKWIPIAGFIIACMIYGNMPAYAAYYLYSAGAYYVFLIIRKAYTTQSFRFFISKSIEFSAAVVLGIGMAFAYILNFLKYMNGIGFIEQREGSFHPFDSLRYLIALFDPDYFSSLGIPTIHFNEYSSYFGVITLFIFFFSIVYSFKKQFREHLFWAISALVISLIVFGSPLTELFSNLPGIGTSLATRLVGLMAFSVAVTSAYIFSYLLDEFDEKLTLVSIIISVICIGVVLATGIKFVETIQINLTFFISILVLFSGILLLTISVIIVRVRRIAFFLLAVLLIADLFRAGISYNPAVDAKSVSLHPETEITNFLEDNLGDDRFVALGEWNLFS</sequence>
<protein>
    <recommendedName>
        <fullName evidence="4">YfhO family protein</fullName>
    </recommendedName>
</protein>
<dbReference type="InterPro" id="IPR018580">
    <property type="entry name" value="Uncharacterised_YfhO"/>
</dbReference>
<reference evidence="2 3" key="1">
    <citation type="submission" date="2017-07" db="EMBL/GenBank/DDBJ databases">
        <title>Isolation and whole genome analysis of endospore-forming bacteria from heroin.</title>
        <authorList>
            <person name="Kalinowski J."/>
            <person name="Ahrens B."/>
            <person name="Al-Dilaimi A."/>
            <person name="Winkler A."/>
            <person name="Wibberg D."/>
            <person name="Schleenbecker U."/>
            <person name="Ruckert C."/>
            <person name="Wolfel R."/>
            <person name="Grass G."/>
        </authorList>
    </citation>
    <scope>NUCLEOTIDE SEQUENCE [LARGE SCALE GENOMIC DNA]</scope>
    <source>
        <strain evidence="2 3">7537-G1</strain>
    </source>
</reference>
<feature type="non-terminal residue" evidence="2">
    <location>
        <position position="1"/>
    </location>
</feature>
<feature type="non-terminal residue" evidence="2">
    <location>
        <position position="510"/>
    </location>
</feature>
<keyword evidence="1" id="KW-0812">Transmembrane</keyword>
<accession>A0A268EFK6</accession>
<keyword evidence="1" id="KW-1133">Transmembrane helix</keyword>
<comment type="caution">
    <text evidence="2">The sequence shown here is derived from an EMBL/GenBank/DDBJ whole genome shotgun (WGS) entry which is preliminary data.</text>
</comment>
<evidence type="ECO:0008006" key="4">
    <source>
        <dbReference type="Google" id="ProtNLM"/>
    </source>
</evidence>
<feature type="transmembrane region" description="Helical" evidence="1">
    <location>
        <begin position="148"/>
        <end position="168"/>
    </location>
</feature>
<feature type="transmembrane region" description="Helical" evidence="1">
    <location>
        <begin position="301"/>
        <end position="321"/>
    </location>
</feature>